<reference evidence="2 3" key="1">
    <citation type="submission" date="2019-02" db="EMBL/GenBank/DDBJ databases">
        <title>Deep-cultivation of Planctomycetes and their phenomic and genomic characterization uncovers novel biology.</title>
        <authorList>
            <person name="Wiegand S."/>
            <person name="Jogler M."/>
            <person name="Boedeker C."/>
            <person name="Pinto D."/>
            <person name="Vollmers J."/>
            <person name="Rivas-Marin E."/>
            <person name="Kohn T."/>
            <person name="Peeters S.H."/>
            <person name="Heuer A."/>
            <person name="Rast P."/>
            <person name="Oberbeckmann S."/>
            <person name="Bunk B."/>
            <person name="Jeske O."/>
            <person name="Meyerdierks A."/>
            <person name="Storesund J.E."/>
            <person name="Kallscheuer N."/>
            <person name="Luecker S."/>
            <person name="Lage O.M."/>
            <person name="Pohl T."/>
            <person name="Merkel B.J."/>
            <person name="Hornburger P."/>
            <person name="Mueller R.-W."/>
            <person name="Bruemmer F."/>
            <person name="Labrenz M."/>
            <person name="Spormann A.M."/>
            <person name="Op Den Camp H."/>
            <person name="Overmann J."/>
            <person name="Amann R."/>
            <person name="Jetten M.S.M."/>
            <person name="Mascher T."/>
            <person name="Medema M.H."/>
            <person name="Devos D.P."/>
            <person name="Kaster A.-K."/>
            <person name="Ovreas L."/>
            <person name="Rohde M."/>
            <person name="Galperin M.Y."/>
            <person name="Jogler C."/>
        </authorList>
    </citation>
    <scope>NUCLEOTIDE SEQUENCE [LARGE SCALE GENOMIC DNA]</scope>
    <source>
        <strain evidence="2 3">KOR34</strain>
    </source>
</reference>
<dbReference type="OrthoDB" id="247472at2"/>
<evidence type="ECO:0008006" key="4">
    <source>
        <dbReference type="Google" id="ProtNLM"/>
    </source>
</evidence>
<organism evidence="2 3">
    <name type="scientific">Posidoniimonas corsicana</name>
    <dbReference type="NCBI Taxonomy" id="1938618"/>
    <lineage>
        <taxon>Bacteria</taxon>
        <taxon>Pseudomonadati</taxon>
        <taxon>Planctomycetota</taxon>
        <taxon>Planctomycetia</taxon>
        <taxon>Pirellulales</taxon>
        <taxon>Lacipirellulaceae</taxon>
        <taxon>Posidoniimonas</taxon>
    </lineage>
</organism>
<dbReference type="AlphaFoldDB" id="A0A5C5V5W0"/>
<protein>
    <recommendedName>
        <fullName evidence="4">Caspase domain protein</fullName>
    </recommendedName>
</protein>
<feature type="chain" id="PRO_5022683104" description="Caspase domain protein" evidence="1">
    <location>
        <begin position="23"/>
        <end position="331"/>
    </location>
</feature>
<dbReference type="Proteomes" id="UP000316714">
    <property type="component" value="Unassembled WGS sequence"/>
</dbReference>
<gene>
    <name evidence="2" type="ORF">KOR34_37620</name>
</gene>
<feature type="signal peptide" evidence="1">
    <location>
        <begin position="1"/>
        <end position="22"/>
    </location>
</feature>
<accession>A0A5C5V5W0</accession>
<sequence precursor="true">MGVTLRLIAGLLAATPALSAGAEPNERRQDVILVVGAAGAEEYGSMFTTWADKWRDAAERAGANIVQIGRSKAESSDRQQLRNTLEAGGRPDCELLWIVLLGHGTYDGTAAKFNLRGPDVTAAELSDWVTPLDTPTVIINCASSSGPFVNVLAAEDRVVISAAKSGFELNFARFGGFLADAITDPAADLDKDDQVSLLEAYLTACRRVNEYYENDDRLVTEHALLDDNGDGLGTPASWFRGLRATQRAESGAELDGTRAHQVHLLPSSREANMPRNSRDQRDNLERQLATLREQKVTMDESEYFAQLEELMLKLARLYHGRQEAVDQSVDE</sequence>
<keyword evidence="1" id="KW-0732">Signal</keyword>
<evidence type="ECO:0000256" key="1">
    <source>
        <dbReference type="SAM" id="SignalP"/>
    </source>
</evidence>
<evidence type="ECO:0000313" key="3">
    <source>
        <dbReference type="Proteomes" id="UP000316714"/>
    </source>
</evidence>
<dbReference type="EMBL" id="SIHJ01000002">
    <property type="protein sequence ID" value="TWT33926.1"/>
    <property type="molecule type" value="Genomic_DNA"/>
</dbReference>
<dbReference type="RefSeq" id="WP_146566942.1">
    <property type="nucleotide sequence ID" value="NZ_SIHJ01000002.1"/>
</dbReference>
<proteinExistence type="predicted"/>
<evidence type="ECO:0000313" key="2">
    <source>
        <dbReference type="EMBL" id="TWT33926.1"/>
    </source>
</evidence>
<name>A0A5C5V5W0_9BACT</name>
<comment type="caution">
    <text evidence="2">The sequence shown here is derived from an EMBL/GenBank/DDBJ whole genome shotgun (WGS) entry which is preliminary data.</text>
</comment>
<keyword evidence="3" id="KW-1185">Reference proteome</keyword>